<dbReference type="OrthoDB" id="4193816at2"/>
<dbReference type="CDD" id="cd06223">
    <property type="entry name" value="PRTases_typeI"/>
    <property type="match status" value="1"/>
</dbReference>
<dbReference type="EMBL" id="VJZE01000009">
    <property type="protein sequence ID" value="MPY38969.1"/>
    <property type="molecule type" value="Genomic_DNA"/>
</dbReference>
<keyword evidence="4" id="KW-0808">Transferase</keyword>
<evidence type="ECO:0000313" key="5">
    <source>
        <dbReference type="Proteomes" id="UP000326979"/>
    </source>
</evidence>
<evidence type="ECO:0000313" key="4">
    <source>
        <dbReference type="EMBL" id="MPY38969.1"/>
    </source>
</evidence>
<evidence type="ECO:0000256" key="2">
    <source>
        <dbReference type="ARBA" id="ARBA00022975"/>
    </source>
</evidence>
<dbReference type="InterPro" id="IPR029057">
    <property type="entry name" value="PRTase-like"/>
</dbReference>
<protein>
    <submittedName>
        <fullName evidence="4">Orotate phosphoribosyltransferase</fullName>
    </submittedName>
</protein>
<evidence type="ECO:0000259" key="3">
    <source>
        <dbReference type="Pfam" id="PF00156"/>
    </source>
</evidence>
<dbReference type="Proteomes" id="UP000326979">
    <property type="component" value="Unassembled WGS sequence"/>
</dbReference>
<dbReference type="SUPFAM" id="SSF53271">
    <property type="entry name" value="PRTase-like"/>
    <property type="match status" value="1"/>
</dbReference>
<reference evidence="4 5" key="1">
    <citation type="submission" date="2019-07" db="EMBL/GenBank/DDBJ databases">
        <title>New species of Amycolatopsis and Streptomyces.</title>
        <authorList>
            <person name="Duangmal K."/>
            <person name="Teo W.F.A."/>
            <person name="Lipun K."/>
        </authorList>
    </citation>
    <scope>NUCLEOTIDE SEQUENCE [LARGE SCALE GENOMIC DNA]</scope>
    <source>
        <strain evidence="4 5">TISTR 2346</strain>
    </source>
</reference>
<sequence length="183" mass="18905">MTLELAALVADASPFVTGERSDGTVLPDYFDGHRVLGNPALLTRVADALARRVQQVGADFVAGEATAGSSLAVAVSLASLRHGGGTPSRIVRRESKPYGVTGILGTGVPPGSSFALVDDVAGTGASLERSTRRLRRMGHRVVGAWVIVDRHAGAAERLARLGVPLSALLTLDQIKSARTASTA</sequence>
<keyword evidence="2" id="KW-0665">Pyrimidine biosynthesis</keyword>
<dbReference type="AlphaFoldDB" id="A0A5N8VVF3"/>
<feature type="domain" description="Phosphoribosyltransferase" evidence="3">
    <location>
        <begin position="37"/>
        <end position="157"/>
    </location>
</feature>
<dbReference type="GO" id="GO:0019856">
    <property type="term" value="P:pyrimidine nucleobase biosynthetic process"/>
    <property type="evidence" value="ECO:0007669"/>
    <property type="project" value="TreeGrafter"/>
</dbReference>
<dbReference type="PANTHER" id="PTHR19278:SF9">
    <property type="entry name" value="URIDINE 5'-MONOPHOSPHATE SYNTHASE"/>
    <property type="match status" value="1"/>
</dbReference>
<accession>A0A5N8VVF3</accession>
<gene>
    <name evidence="4" type="ORF">FNH04_03135</name>
</gene>
<dbReference type="InterPro" id="IPR000836">
    <property type="entry name" value="PRTase_dom"/>
</dbReference>
<organism evidence="4 5">
    <name type="scientific">Streptomyces phyllanthi</name>
    <dbReference type="NCBI Taxonomy" id="1803180"/>
    <lineage>
        <taxon>Bacteria</taxon>
        <taxon>Bacillati</taxon>
        <taxon>Actinomycetota</taxon>
        <taxon>Actinomycetes</taxon>
        <taxon>Kitasatosporales</taxon>
        <taxon>Streptomycetaceae</taxon>
        <taxon>Streptomyces</taxon>
    </lineage>
</organism>
<dbReference type="GO" id="GO:0004588">
    <property type="term" value="F:orotate phosphoribosyltransferase activity"/>
    <property type="evidence" value="ECO:0007669"/>
    <property type="project" value="TreeGrafter"/>
</dbReference>
<dbReference type="Pfam" id="PF00156">
    <property type="entry name" value="Pribosyltran"/>
    <property type="match status" value="1"/>
</dbReference>
<proteinExistence type="predicted"/>
<comment type="pathway">
    <text evidence="1">Pyrimidine metabolism; UMP biosynthesis via de novo pathway.</text>
</comment>
<keyword evidence="5" id="KW-1185">Reference proteome</keyword>
<keyword evidence="4" id="KW-0328">Glycosyltransferase</keyword>
<dbReference type="Gene3D" id="3.40.50.2020">
    <property type="match status" value="1"/>
</dbReference>
<comment type="caution">
    <text evidence="4">The sequence shown here is derived from an EMBL/GenBank/DDBJ whole genome shotgun (WGS) entry which is preliminary data.</text>
</comment>
<name>A0A5N8VVF3_9ACTN</name>
<dbReference type="GO" id="GO:0006222">
    <property type="term" value="P:UMP biosynthetic process"/>
    <property type="evidence" value="ECO:0007669"/>
    <property type="project" value="TreeGrafter"/>
</dbReference>
<evidence type="ECO:0000256" key="1">
    <source>
        <dbReference type="ARBA" id="ARBA00004725"/>
    </source>
</evidence>
<dbReference type="RefSeq" id="WP_152780048.1">
    <property type="nucleotide sequence ID" value="NZ_BAABEQ010000060.1"/>
</dbReference>
<dbReference type="PANTHER" id="PTHR19278">
    <property type="entry name" value="OROTATE PHOSPHORIBOSYLTRANSFERASE"/>
    <property type="match status" value="1"/>
</dbReference>